<dbReference type="RefSeq" id="WP_073155831.1">
    <property type="nucleotide sequence ID" value="NZ_FQVL01000010.1"/>
</dbReference>
<dbReference type="EMBL" id="FQVL01000010">
    <property type="protein sequence ID" value="SHF19213.1"/>
    <property type="molecule type" value="Genomic_DNA"/>
</dbReference>
<dbReference type="Proteomes" id="UP000184476">
    <property type="component" value="Unassembled WGS sequence"/>
</dbReference>
<keyword evidence="2" id="KW-1185">Reference proteome</keyword>
<proteinExistence type="predicted"/>
<organism evidence="1 2">
    <name type="scientific">Seinonella peptonophila</name>
    <dbReference type="NCBI Taxonomy" id="112248"/>
    <lineage>
        <taxon>Bacteria</taxon>
        <taxon>Bacillati</taxon>
        <taxon>Bacillota</taxon>
        <taxon>Bacilli</taxon>
        <taxon>Bacillales</taxon>
        <taxon>Thermoactinomycetaceae</taxon>
        <taxon>Seinonella</taxon>
    </lineage>
</organism>
<gene>
    <name evidence="1" type="ORF">SAMN05444392_1104</name>
</gene>
<dbReference type="STRING" id="112248.SAMN05444392_1104"/>
<accession>A0A1M4ZME3</accession>
<evidence type="ECO:0000313" key="1">
    <source>
        <dbReference type="EMBL" id="SHF19213.1"/>
    </source>
</evidence>
<name>A0A1M4ZME3_9BACL</name>
<dbReference type="OrthoDB" id="2820357at2"/>
<protein>
    <submittedName>
        <fullName evidence="1">Uncharacterized protein</fullName>
    </submittedName>
</protein>
<reference evidence="1 2" key="1">
    <citation type="submission" date="2016-11" db="EMBL/GenBank/DDBJ databases">
        <authorList>
            <person name="Jaros S."/>
            <person name="Januszkiewicz K."/>
            <person name="Wedrychowicz H."/>
        </authorList>
    </citation>
    <scope>NUCLEOTIDE SEQUENCE [LARGE SCALE GENOMIC DNA]</scope>
    <source>
        <strain evidence="1 2">DSM 44666</strain>
    </source>
</reference>
<evidence type="ECO:0000313" key="2">
    <source>
        <dbReference type="Proteomes" id="UP000184476"/>
    </source>
</evidence>
<sequence length="298" mass="33443">MKKKKWISFGLVVGLGLAAILFNGFQAIGSSNSGYEQYQAAWKKTQAAKSYTGNLHVTLSDNGKKSVDIVSEIQNDQTKNLSSRQMQLTLGDKKHLIHFYSQQDHQYVQDANGKIYELNHQKKWGQSDHKWANESEGSTIRETIVDTLFGNIKQQVQIEELQNGSKKVSLSLNNKQIPAVIQAIGSFAIKKAGGHQEVFAKHSISSVIPGLDEEIKKQKPQLTQDVKIQSFQLQSTINRSELIERQHATIVVTGKDVMSKQHQLTINIELNRSKINQTTPKQVPLNGKKVEKISWGRS</sequence>
<dbReference type="AlphaFoldDB" id="A0A1M4ZME3"/>